<dbReference type="Proteomes" id="UP000054051">
    <property type="component" value="Unassembled WGS sequence"/>
</dbReference>
<dbReference type="RefSeq" id="WP_006682992.1">
    <property type="nucleotide sequence ID" value="NZ_CAFB01000050.1"/>
</dbReference>
<evidence type="ECO:0000313" key="2">
    <source>
        <dbReference type="Proteomes" id="UP000054051"/>
    </source>
</evidence>
<protein>
    <submittedName>
        <fullName evidence="1">Uncharacterized protein</fullName>
    </submittedName>
</protein>
<dbReference type="EMBL" id="CAFB01000050">
    <property type="protein sequence ID" value="CCD29893.1"/>
    <property type="molecule type" value="Genomic_DNA"/>
</dbReference>
<proteinExistence type="predicted"/>
<reference evidence="1 2" key="1">
    <citation type="submission" date="2011-08" db="EMBL/GenBank/DDBJ databases">
        <title>The genome of the obligate endobacterium of an arbuscular mycorrhizal fungus reveals an interphylum network of nutritional interactions.</title>
        <authorList>
            <person name="Ghignone S."/>
            <person name="Salvioli A."/>
            <person name="Anca I."/>
            <person name="Lumini E."/>
            <person name="Ortu G."/>
            <person name="Petiti L."/>
            <person name="Cruveiller S."/>
            <person name="Bianciotto V."/>
            <person name="Piffanelli P."/>
            <person name="Lanfranco L."/>
            <person name="Bonfante P."/>
        </authorList>
    </citation>
    <scope>NUCLEOTIDE SEQUENCE [LARGE SCALE GENOMIC DNA]</scope>
    <source>
        <strain evidence="1 2">BEG34</strain>
    </source>
</reference>
<dbReference type="OrthoDB" id="8855286at2"/>
<comment type="caution">
    <text evidence="1">The sequence shown here is derived from an EMBL/GenBank/DDBJ whole genome shotgun (WGS) entry which is preliminary data.</text>
</comment>
<dbReference type="AlphaFoldDB" id="G2JAU1"/>
<keyword evidence="2" id="KW-1185">Reference proteome</keyword>
<gene>
    <name evidence="1" type="ORF">CAGGBEG34_320024</name>
</gene>
<accession>G2JAU1</accession>
<sequence length="103" mass="11363">MPVKLLRAAFQQAAAPRYTPVELPGIGRVFVKELTVGEVNLYRDEDEAGVNLGRSLARILYANEDGERLFDPDNPDDVALLNRLPARVLRCLNQATEGEAGKN</sequence>
<organism evidence="1 2">
    <name type="scientific">Candidatus Glomeribacter gigasporarum BEG34</name>
    <dbReference type="NCBI Taxonomy" id="1070319"/>
    <lineage>
        <taxon>Bacteria</taxon>
        <taxon>Pseudomonadati</taxon>
        <taxon>Pseudomonadota</taxon>
        <taxon>Betaproteobacteria</taxon>
        <taxon>Burkholderiales</taxon>
        <taxon>Burkholderiaceae</taxon>
        <taxon>Candidatus Glomeribacter</taxon>
    </lineage>
</organism>
<dbReference type="STRING" id="1070319.CAGGBEG34_320024"/>
<name>G2JAU1_9BURK</name>
<evidence type="ECO:0000313" key="1">
    <source>
        <dbReference type="EMBL" id="CCD29893.1"/>
    </source>
</evidence>